<comment type="function">
    <text evidence="1 7">Catalyzes the insertion of molybdate into adenylated molybdopterin with the concomitant release of AMP.</text>
</comment>
<keyword evidence="7 9" id="KW-0808">Transferase</keyword>
<accession>A0A2D2PZK0</accession>
<dbReference type="RefSeq" id="WP_099797946.1">
    <property type="nucleotide sequence ID" value="NZ_CP018092.1"/>
</dbReference>
<keyword evidence="10" id="KW-1185">Reference proteome</keyword>
<dbReference type="InterPro" id="IPR036135">
    <property type="entry name" value="MoeA_linker/N_sf"/>
</dbReference>
<dbReference type="Pfam" id="PF00994">
    <property type="entry name" value="MoCF_biosynth"/>
    <property type="match status" value="1"/>
</dbReference>
<evidence type="ECO:0000256" key="2">
    <source>
        <dbReference type="ARBA" id="ARBA00005046"/>
    </source>
</evidence>
<dbReference type="PROSITE" id="PS01079">
    <property type="entry name" value="MOCF_BIOSYNTHESIS_2"/>
    <property type="match status" value="1"/>
</dbReference>
<dbReference type="Gene3D" id="3.90.105.10">
    <property type="entry name" value="Molybdopterin biosynthesis moea protein, domain 2"/>
    <property type="match status" value="1"/>
</dbReference>
<dbReference type="SMART" id="SM00852">
    <property type="entry name" value="MoCF_biosynth"/>
    <property type="match status" value="1"/>
</dbReference>
<evidence type="ECO:0000256" key="4">
    <source>
        <dbReference type="ARBA" id="ARBA00022505"/>
    </source>
</evidence>
<dbReference type="InterPro" id="IPR036425">
    <property type="entry name" value="MoaB/Mog-like_dom_sf"/>
</dbReference>
<sequence length="393" mass="43287">MPLISVNTAAALIRQHLPDWGTEIVSLSTLHPRILAEPILSDRPYPPIDRIMMDGIALNWQHYDAGQRTFPILGTVAAGDVPPPLSDPSACFEVMTGAALPQGCDLVIPYEALEIKEGIASIRHPEPWLPYQFVHRCGSDAPAGAVILPAGTPLHSPAWGILASVGHTQVRVKRYPRTQLIATGNELVAPEQTPNPHQLRLSNTYALAAALQRQGYSQVSLTHLPDDPQRLAQHYQAASQTHDLLIYCGGVSKGKFDYLPQLWQQQGVQQYIHGVAQRPGKPLWFGIDHQRQTAVFGLPGNPVSSLVCLHRYLLETPVLYARLAAPVHFEKPLAYFLPVKLETTQNAELVAHPRPMQNSGDFLALADTDGFVELPAEQQTFAAGECYRYIPWS</sequence>
<gene>
    <name evidence="9" type="ORF">BRW62_01730</name>
</gene>
<dbReference type="PANTHER" id="PTHR10192:SF5">
    <property type="entry name" value="GEPHYRIN"/>
    <property type="match status" value="1"/>
</dbReference>
<reference evidence="10" key="2">
    <citation type="journal article" date="2022" name="Front. Microbiol.">
        <title>Comparative Genomic Analysis Revealed Distinct Molecular Components and Organization of CO2-Concentrating Mechanism in Thermophilic Cyanobacteria.</title>
        <authorList>
            <person name="Tang J."/>
            <person name="Zhou H."/>
            <person name="Yao D."/>
            <person name="Riaz S."/>
            <person name="You D."/>
            <person name="Klepacz-Smolka A."/>
            <person name="Daroch M."/>
        </authorList>
    </citation>
    <scope>NUCLEOTIDE SEQUENCE [LARGE SCALE GENOMIC DNA]</scope>
    <source>
        <strain evidence="10">PCC 6715</strain>
    </source>
</reference>
<dbReference type="InterPro" id="IPR036688">
    <property type="entry name" value="MoeA_C_domain_IV_sf"/>
</dbReference>
<comment type="similarity">
    <text evidence="3 7">Belongs to the MoeA family.</text>
</comment>
<dbReference type="AlphaFoldDB" id="A0A2D2PZK0"/>
<dbReference type="EC" id="2.10.1.1" evidence="7"/>
<dbReference type="SUPFAM" id="SSF63882">
    <property type="entry name" value="MoeA N-terminal region -like"/>
    <property type="match status" value="1"/>
</dbReference>
<dbReference type="SUPFAM" id="SSF53218">
    <property type="entry name" value="Molybdenum cofactor biosynthesis proteins"/>
    <property type="match status" value="1"/>
</dbReference>
<keyword evidence="7" id="KW-0460">Magnesium</keyword>
<dbReference type="NCBIfam" id="TIGR00177">
    <property type="entry name" value="molyb_syn"/>
    <property type="match status" value="1"/>
</dbReference>
<evidence type="ECO:0000256" key="6">
    <source>
        <dbReference type="ARBA" id="ARBA00047317"/>
    </source>
</evidence>
<dbReference type="Gene3D" id="2.170.190.11">
    <property type="entry name" value="Molybdopterin biosynthesis moea protein, domain 3"/>
    <property type="match status" value="1"/>
</dbReference>
<dbReference type="Gene3D" id="2.40.340.10">
    <property type="entry name" value="MoeA, C-terminal, domain IV"/>
    <property type="match status" value="1"/>
</dbReference>
<dbReference type="KEGG" id="slw:BRW62_01730"/>
<dbReference type="OrthoDB" id="9804758at2"/>
<dbReference type="UniPathway" id="UPA00344"/>
<evidence type="ECO:0000256" key="5">
    <source>
        <dbReference type="ARBA" id="ARBA00023150"/>
    </source>
</evidence>
<feature type="domain" description="MoaB/Mog" evidence="8">
    <location>
        <begin position="179"/>
        <end position="320"/>
    </location>
</feature>
<keyword evidence="4 7" id="KW-0500">Molybdenum</keyword>
<name>A0A2D2PZK0_PARLV</name>
<dbReference type="GO" id="GO:0006777">
    <property type="term" value="P:Mo-molybdopterin cofactor biosynthetic process"/>
    <property type="evidence" value="ECO:0007669"/>
    <property type="project" value="UniProtKB-UniRule"/>
</dbReference>
<evidence type="ECO:0000313" key="10">
    <source>
        <dbReference type="Proteomes" id="UP000231057"/>
    </source>
</evidence>
<dbReference type="Pfam" id="PF03454">
    <property type="entry name" value="MoeA_C"/>
    <property type="match status" value="1"/>
</dbReference>
<dbReference type="InterPro" id="IPR008284">
    <property type="entry name" value="MoCF_biosynth_CS"/>
</dbReference>
<dbReference type="InterPro" id="IPR001453">
    <property type="entry name" value="MoaB/Mog_dom"/>
</dbReference>
<evidence type="ECO:0000259" key="8">
    <source>
        <dbReference type="SMART" id="SM00852"/>
    </source>
</evidence>
<evidence type="ECO:0000256" key="7">
    <source>
        <dbReference type="RuleBase" id="RU365090"/>
    </source>
</evidence>
<dbReference type="PANTHER" id="PTHR10192">
    <property type="entry name" value="MOLYBDOPTERIN BIOSYNTHESIS PROTEIN"/>
    <property type="match status" value="1"/>
</dbReference>
<dbReference type="Gene3D" id="3.40.980.10">
    <property type="entry name" value="MoaB/Mog-like domain"/>
    <property type="match status" value="1"/>
</dbReference>
<comment type="catalytic activity">
    <reaction evidence="6">
        <text>adenylyl-molybdopterin + molybdate = Mo-molybdopterin + AMP + H(+)</text>
        <dbReference type="Rhea" id="RHEA:35047"/>
        <dbReference type="ChEBI" id="CHEBI:15378"/>
        <dbReference type="ChEBI" id="CHEBI:36264"/>
        <dbReference type="ChEBI" id="CHEBI:62727"/>
        <dbReference type="ChEBI" id="CHEBI:71302"/>
        <dbReference type="ChEBI" id="CHEBI:456215"/>
        <dbReference type="EC" id="2.10.1.1"/>
    </reaction>
</comment>
<dbReference type="GO" id="GO:0061599">
    <property type="term" value="F:molybdopterin molybdotransferase activity"/>
    <property type="evidence" value="ECO:0007669"/>
    <property type="project" value="UniProtKB-UniRule"/>
</dbReference>
<protein>
    <recommendedName>
        <fullName evidence="7">Molybdopterin molybdenumtransferase</fullName>
        <ecNumber evidence="7">2.10.1.1</ecNumber>
    </recommendedName>
</protein>
<dbReference type="InterPro" id="IPR038987">
    <property type="entry name" value="MoeA-like"/>
</dbReference>
<evidence type="ECO:0000256" key="1">
    <source>
        <dbReference type="ARBA" id="ARBA00002901"/>
    </source>
</evidence>
<reference evidence="9 10" key="1">
    <citation type="submission" date="2016-11" db="EMBL/GenBank/DDBJ databases">
        <title>Complete genome sequence of thermophilic cyanobacteria strain Synechococcus sp. PCC6715.</title>
        <authorList>
            <person name="Tang J."/>
            <person name="Daroch M."/>
            <person name="Liang Y."/>
            <person name="Jiang D."/>
            <person name="Shah M."/>
        </authorList>
    </citation>
    <scope>NUCLEOTIDE SEQUENCE [LARGE SCALE GENOMIC DNA]</scope>
    <source>
        <strain evidence="9 10">PCC 6715</strain>
    </source>
</reference>
<dbReference type="InterPro" id="IPR005110">
    <property type="entry name" value="MoeA_linker/N"/>
</dbReference>
<dbReference type="Proteomes" id="UP000231057">
    <property type="component" value="Chromosome"/>
</dbReference>
<dbReference type="EMBL" id="CP018092">
    <property type="protein sequence ID" value="ATS17675.1"/>
    <property type="molecule type" value="Genomic_DNA"/>
</dbReference>
<comment type="cofactor">
    <cofactor evidence="7">
        <name>Mg(2+)</name>
        <dbReference type="ChEBI" id="CHEBI:18420"/>
    </cofactor>
</comment>
<dbReference type="Pfam" id="PF03453">
    <property type="entry name" value="MoeA_N"/>
    <property type="match status" value="1"/>
</dbReference>
<evidence type="ECO:0000256" key="3">
    <source>
        <dbReference type="ARBA" id="ARBA00010763"/>
    </source>
</evidence>
<dbReference type="GO" id="GO:0005829">
    <property type="term" value="C:cytosol"/>
    <property type="evidence" value="ECO:0007669"/>
    <property type="project" value="TreeGrafter"/>
</dbReference>
<keyword evidence="5 7" id="KW-0501">Molybdenum cofactor biosynthesis</keyword>
<proteinExistence type="inferred from homology"/>
<dbReference type="GO" id="GO:0046872">
    <property type="term" value="F:metal ion binding"/>
    <property type="evidence" value="ECO:0007669"/>
    <property type="project" value="UniProtKB-UniRule"/>
</dbReference>
<dbReference type="InterPro" id="IPR005111">
    <property type="entry name" value="MoeA_C_domain_IV"/>
</dbReference>
<dbReference type="SUPFAM" id="SSF63867">
    <property type="entry name" value="MoeA C-terminal domain-like"/>
    <property type="match status" value="1"/>
</dbReference>
<keyword evidence="7" id="KW-0479">Metal-binding</keyword>
<comment type="pathway">
    <text evidence="2 7">Cofactor biosynthesis; molybdopterin biosynthesis.</text>
</comment>
<evidence type="ECO:0000313" key="9">
    <source>
        <dbReference type="EMBL" id="ATS17675.1"/>
    </source>
</evidence>
<dbReference type="CDD" id="cd00887">
    <property type="entry name" value="MoeA"/>
    <property type="match status" value="1"/>
</dbReference>
<organism evidence="9 10">
    <name type="scientific">Parathermosynechococcus lividus PCC 6715</name>
    <dbReference type="NCBI Taxonomy" id="1917166"/>
    <lineage>
        <taxon>Bacteria</taxon>
        <taxon>Bacillati</taxon>
        <taxon>Cyanobacteriota</taxon>
        <taxon>Cyanophyceae</taxon>
        <taxon>Acaryochloridales</taxon>
        <taxon>Thermosynechococcaceae</taxon>
        <taxon>Parathermosynechococcus</taxon>
    </lineage>
</organism>